<proteinExistence type="predicted"/>
<evidence type="ECO:0000313" key="2">
    <source>
        <dbReference type="Proteomes" id="UP000036313"/>
    </source>
</evidence>
<sequence length="141" mass="14821">MSGGIHGRSIGETARKHAAHTFPSMSDGSSPQFLQGTFTFVGKGYDAPLPVDASLRYQVPAGAIAQPVYFRGGNSADEMVSVVLFRDGAPMRYFPVAAKGATHVALRVVEDLLADTVLEIYVAAPDGLEGTVVVDLGLVEV</sequence>
<reference evidence="1 2" key="1">
    <citation type="journal article" date="2015" name="Genome Biol. Evol.">
        <title>Characterization of Three Mycobacterium spp. with Potential Use in Bioremediation by Genome Sequencing and Comparative Genomics.</title>
        <authorList>
            <person name="Das S."/>
            <person name="Pettersson B.M."/>
            <person name="Behra P.R."/>
            <person name="Ramesh M."/>
            <person name="Dasgupta S."/>
            <person name="Bhattacharya A."/>
            <person name="Kirsebom L.A."/>
        </authorList>
    </citation>
    <scope>NUCLEOTIDE SEQUENCE [LARGE SCALE GENOMIC DNA]</scope>
    <source>
        <strain evidence="1 2">DSM 44075</strain>
    </source>
</reference>
<dbReference type="AlphaFoldDB" id="A0A0J6W8T2"/>
<protein>
    <recommendedName>
        <fullName evidence="3">Molybdopterin oxidoreductase</fullName>
    </recommendedName>
</protein>
<dbReference type="Proteomes" id="UP000036313">
    <property type="component" value="Unassembled WGS sequence"/>
</dbReference>
<dbReference type="PATRIC" id="fig|1807.14.peg.1475"/>
<evidence type="ECO:0000313" key="1">
    <source>
        <dbReference type="EMBL" id="KMO78974.1"/>
    </source>
</evidence>
<dbReference type="EMBL" id="JYNU01000008">
    <property type="protein sequence ID" value="KMO78974.1"/>
    <property type="molecule type" value="Genomic_DNA"/>
</dbReference>
<accession>A0A0J6W8T2</accession>
<evidence type="ECO:0008006" key="3">
    <source>
        <dbReference type="Google" id="ProtNLM"/>
    </source>
</evidence>
<name>A0A0J6W8T2_9MYCO</name>
<comment type="caution">
    <text evidence="1">The sequence shown here is derived from an EMBL/GenBank/DDBJ whole genome shotgun (WGS) entry which is preliminary data.</text>
</comment>
<gene>
    <name evidence="1" type="ORF">MOBUDSM44075_01465</name>
</gene>
<organism evidence="1 2">
    <name type="scientific">Mycolicibacterium obuense</name>
    <dbReference type="NCBI Taxonomy" id="1807"/>
    <lineage>
        <taxon>Bacteria</taxon>
        <taxon>Bacillati</taxon>
        <taxon>Actinomycetota</taxon>
        <taxon>Actinomycetes</taxon>
        <taxon>Mycobacteriales</taxon>
        <taxon>Mycobacteriaceae</taxon>
        <taxon>Mycolicibacterium</taxon>
    </lineage>
</organism>